<dbReference type="Gene3D" id="2.160.20.10">
    <property type="entry name" value="Single-stranded right-handed beta-helix, Pectin lyase-like"/>
    <property type="match status" value="1"/>
</dbReference>
<proteinExistence type="predicted"/>
<dbReference type="Pfam" id="PF09479">
    <property type="entry name" value="Flg_new"/>
    <property type="match status" value="1"/>
</dbReference>
<dbReference type="GO" id="GO:0030313">
    <property type="term" value="C:cell envelope"/>
    <property type="evidence" value="ECO:0007669"/>
    <property type="project" value="UniProtKB-SubCell"/>
</dbReference>
<organism evidence="4 5">
    <name type="scientific">Paenibacillus oceani</name>
    <dbReference type="NCBI Taxonomy" id="2772510"/>
    <lineage>
        <taxon>Bacteria</taxon>
        <taxon>Bacillati</taxon>
        <taxon>Bacillota</taxon>
        <taxon>Bacilli</taxon>
        <taxon>Bacillales</taxon>
        <taxon>Paenibacillaceae</taxon>
        <taxon>Paenibacillus</taxon>
    </lineage>
</organism>
<evidence type="ECO:0000313" key="4">
    <source>
        <dbReference type="EMBL" id="MBD2865337.1"/>
    </source>
</evidence>
<dbReference type="InterPro" id="IPR006626">
    <property type="entry name" value="PbH1"/>
</dbReference>
<dbReference type="SUPFAM" id="SSF51126">
    <property type="entry name" value="Pectin lyase-like"/>
    <property type="match status" value="1"/>
</dbReference>
<dbReference type="InterPro" id="IPR013378">
    <property type="entry name" value="InlB-like_B-rpt"/>
</dbReference>
<keyword evidence="2" id="KW-0732">Signal</keyword>
<evidence type="ECO:0000259" key="3">
    <source>
        <dbReference type="Pfam" id="PF07833"/>
    </source>
</evidence>
<accession>A0A927H2J6</accession>
<dbReference type="InterPro" id="IPR012334">
    <property type="entry name" value="Pectin_lyas_fold"/>
</dbReference>
<protein>
    <submittedName>
        <fullName evidence="4">InlB B-repeat-containing protein</fullName>
    </submittedName>
</protein>
<comment type="subcellular location">
    <subcellularLocation>
        <location evidence="1">Cell envelope</location>
    </subcellularLocation>
</comment>
<dbReference type="RefSeq" id="WP_190930959.1">
    <property type="nucleotide sequence ID" value="NZ_JACXJA010000041.1"/>
</dbReference>
<evidence type="ECO:0000313" key="5">
    <source>
        <dbReference type="Proteomes" id="UP000639396"/>
    </source>
</evidence>
<sequence length="1278" mass="138238">MVNKVRPNMRLCFVVALLISLVFPSTIFAAYTHEPVEVQNPASPIKISVNGKIVKSDVPPKFIDGKIWVSAEAMAHYLYSVFYESIDRKQFVMRNDYYEMTAIYGSNQVTLKNGSTITTIPTEMPFKEGIRSFIPLDTLMYAFEATYTWNASSNTAEVLYDENRHITDEAAVPVAVPGVDITAVGKSRDVYYSIPVSDLSAQVTVWRKSSDPQNYVIPLRPRNTGYAWVEAPKPRYNAATGAFEGGLSYAAGVGGSNEVIRVKIKYSDGITPDKVFKTIVSTTSQGYNHIPDYAFHLRSTFNNISVYVDYFGYTSEDKITYTLPIAAPNTMQVVLDPVNEVKFRKVGTVPWEEGLPLAFDSINQHFRGSIVGLDPDTEYEVQVKILNDNSTYTGTIRTWKENVPIAATIPIASIYEPGKPLSVQGLHGTENGYIRIIGDGSTVIEVTDEYLEAVLIAQSEYVILENLIIRGGKKSGISVLSSSHHIRIINSDISNFGREATLYLGKQTIANHADPNLAVDLRTGQMYAANAMPVNNDSGIHVSDASYLVIEKNYIHDAKTKSNAWNAGGGRGWYENVPGFFEWNEKHPQGVSGMYARGGVGVVIRYNDIIGSDDHRFNALIETYGNHDTTGGIGVDSDVYGNYLAYGQADSMELEGSNMNVRFYNNKIEGVSGGLGMDSVYIGPVYVYRNLIQNLGDEWGLIQGVTKHGTAPNEWTKGLGVNYLFNNTILSSMGHITRKDGQLYRPFYRNNIIESIDSPVGGQNVITLKHIYNYPGVSYDYDLINGASTSTNATGTGGPAPIVEPNGVTGVKTGTAFAPDSSKKATFINRNEGNYVQTSGSLGFDAGTTIPNFVTSTDYTGAAPDIGAFESGKDVIVPTRPTALRSDGGKYQVNVTGNTTQQVIIKTAGVPTGTQYDLLKNRDYDWFTVTDSLGNTKGTITSGVDLVLTVTGYPKKIGKNFLGEQFGKTITKGLADLANSPANVLTGQPAVGKGAFLVKLDDGLSLPISVYVTEGSYNASHTLTYINGAIVQNVTVLANGMSLGQTVTPPTPTKELFAFLGWYDETYAHKFDFSKPVEADTVLYAKWMPDTTPPVTTAAVTGTAGSGGWHTSDATVSLSAAYDIAGIHATNYKLNVVQSVYGVLPTSGFVPYTTPIVLGDGIYEVQYRSVDKAGNLETVKSITLKSDKIAPTFTVSANGNPLHDGAVFDDSQPVTLNVLSGDSLSGVASQVVTVDGLPHVPGTPLNWAGQLGTHVIQVTVTDQAGNTSQRTTIVTVID</sequence>
<keyword evidence="5" id="KW-1185">Reference proteome</keyword>
<dbReference type="SMART" id="SM00710">
    <property type="entry name" value="PbH1"/>
    <property type="match status" value="5"/>
</dbReference>
<gene>
    <name evidence="4" type="ORF">IDH45_25465</name>
</gene>
<dbReference type="AlphaFoldDB" id="A0A927H2J6"/>
<dbReference type="InterPro" id="IPR042229">
    <property type="entry name" value="Listeria/Bacterioides_rpt_sf"/>
</dbReference>
<dbReference type="Proteomes" id="UP000639396">
    <property type="component" value="Unassembled WGS sequence"/>
</dbReference>
<evidence type="ECO:0000256" key="2">
    <source>
        <dbReference type="SAM" id="SignalP"/>
    </source>
</evidence>
<comment type="caution">
    <text evidence="4">The sequence shown here is derived from an EMBL/GenBank/DDBJ whole genome shotgun (WGS) entry which is preliminary data.</text>
</comment>
<dbReference type="Gene3D" id="2.60.40.4270">
    <property type="entry name" value="Listeria-Bacteroides repeat domain"/>
    <property type="match status" value="1"/>
</dbReference>
<feature type="chain" id="PRO_5037026592" evidence="2">
    <location>
        <begin position="30"/>
        <end position="1278"/>
    </location>
</feature>
<dbReference type="InterPro" id="IPR012854">
    <property type="entry name" value="Cu_amine_oxidase-like_N"/>
</dbReference>
<evidence type="ECO:0000256" key="1">
    <source>
        <dbReference type="ARBA" id="ARBA00004196"/>
    </source>
</evidence>
<reference evidence="4" key="1">
    <citation type="submission" date="2020-09" db="EMBL/GenBank/DDBJ databases">
        <title>A novel bacterium of genus Paenibacillus, isolated from South China Sea.</title>
        <authorList>
            <person name="Huang H."/>
            <person name="Mo K."/>
            <person name="Hu Y."/>
        </authorList>
    </citation>
    <scope>NUCLEOTIDE SEQUENCE</scope>
    <source>
        <strain evidence="4">IB182363</strain>
    </source>
</reference>
<dbReference type="Pfam" id="PF07833">
    <property type="entry name" value="Cu_amine_oxidN1"/>
    <property type="match status" value="1"/>
</dbReference>
<feature type="signal peptide" evidence="2">
    <location>
        <begin position="1"/>
        <end position="29"/>
    </location>
</feature>
<dbReference type="InterPro" id="IPR011050">
    <property type="entry name" value="Pectin_lyase_fold/virulence"/>
</dbReference>
<name>A0A927H2J6_9BACL</name>
<dbReference type="EMBL" id="JACXJA010000041">
    <property type="protein sequence ID" value="MBD2865337.1"/>
    <property type="molecule type" value="Genomic_DNA"/>
</dbReference>
<feature type="domain" description="Copper amine oxidase-like N-terminal" evidence="3">
    <location>
        <begin position="49"/>
        <end position="156"/>
    </location>
</feature>